<feature type="domain" description="NAD-specific glutamate dehydrogenase C-terminal" evidence="2">
    <location>
        <begin position="400"/>
        <end position="737"/>
    </location>
</feature>
<dbReference type="InterPro" id="IPR028971">
    <property type="entry name" value="NAD-GDH_cat"/>
</dbReference>
<evidence type="ECO:0000259" key="2">
    <source>
        <dbReference type="Pfam" id="PF21074"/>
    </source>
</evidence>
<dbReference type="Gene3D" id="3.40.50.720">
    <property type="entry name" value="NAD(P)-binding Rossmann-like Domain"/>
    <property type="match status" value="1"/>
</dbReference>
<name>A0ABT4JVC3_9GAMM</name>
<dbReference type="InterPro" id="IPR036291">
    <property type="entry name" value="NAD(P)-bd_dom_sf"/>
</dbReference>
<feature type="domain" description="NAD-glutamate dehydrogenase catalytic" evidence="1">
    <location>
        <begin position="2"/>
        <end position="355"/>
    </location>
</feature>
<dbReference type="Pfam" id="PF05088">
    <property type="entry name" value="Bac_GDH_CD"/>
    <property type="match status" value="1"/>
</dbReference>
<accession>A0ABT4JVC3</accession>
<dbReference type="PANTHER" id="PTHR43403:SF1">
    <property type="entry name" value="NAD-SPECIFIC GLUTAMATE DEHYDROGENASE"/>
    <property type="match status" value="1"/>
</dbReference>
<evidence type="ECO:0000259" key="1">
    <source>
        <dbReference type="Pfam" id="PF05088"/>
    </source>
</evidence>
<reference evidence="3" key="1">
    <citation type="submission" date="2022-12" db="EMBL/GenBank/DDBJ databases">
        <title>Marinomonas 15G1-11 sp. nov, isolated from marine algae.</title>
        <authorList>
            <person name="Butt M."/>
            <person name="Choi D.G."/>
            <person name="Kim J.M."/>
            <person name="Lee J.K."/>
            <person name="Baek J.H."/>
            <person name="Jeon C.O."/>
        </authorList>
    </citation>
    <scope>NUCLEOTIDE SEQUENCE</scope>
    <source>
        <strain evidence="3">15G1-11</strain>
    </source>
</reference>
<dbReference type="PANTHER" id="PTHR43403">
    <property type="entry name" value="NAD-SPECIFIC GLUTAMATE DEHYDROGENASE"/>
    <property type="match status" value="1"/>
</dbReference>
<gene>
    <name evidence="3" type="ORF">O1D97_07570</name>
</gene>
<dbReference type="Pfam" id="PF21074">
    <property type="entry name" value="GDH_C"/>
    <property type="match status" value="1"/>
</dbReference>
<protein>
    <submittedName>
        <fullName evidence="3">NAD-glutamate dehydrogenase</fullName>
    </submittedName>
</protein>
<proteinExistence type="predicted"/>
<comment type="caution">
    <text evidence="3">The sequence shown here is derived from an EMBL/GenBank/DDBJ whole genome shotgun (WGS) entry which is preliminary data.</text>
</comment>
<dbReference type="SUPFAM" id="SSF51735">
    <property type="entry name" value="NAD(P)-binding Rossmann-fold domains"/>
    <property type="match status" value="1"/>
</dbReference>
<dbReference type="EMBL" id="JAPUBN010000013">
    <property type="protein sequence ID" value="MCZ2721514.1"/>
    <property type="molecule type" value="Genomic_DNA"/>
</dbReference>
<dbReference type="InterPro" id="IPR048381">
    <property type="entry name" value="GDH_C"/>
</dbReference>
<evidence type="ECO:0000313" key="4">
    <source>
        <dbReference type="Proteomes" id="UP001149719"/>
    </source>
</evidence>
<evidence type="ECO:0000313" key="3">
    <source>
        <dbReference type="EMBL" id="MCZ2721514.1"/>
    </source>
</evidence>
<dbReference type="InterPro" id="IPR007780">
    <property type="entry name" value="NAD_Glu_DH_bac"/>
</dbReference>
<sequence>MRCYTTFISGLLDITDNLVQNEVVPPISVQRYDEDDPYLVVAADKGTATFSDLANSISEKYGFWLGDAFASGGSNGYDHKKMGITARGAWESVKRQFKEIGIDCQTTDFTAVGVGDMAGDVFGNGMLLSKHIRLVAAFNHMHIFIDPTPDSATSFEERQRMFNLPRSSWEDYNKELISKGGGIFNRSAKSIPLNMDIRKALGIEGNVKSLAPTDLISAILKAPVDLLWNGGIGTYVKSESESHADVGDSGNNSLRVNGNELRCKMVGEGGNLGLTQKGRIEFAQAGGLVSTDAIDNSAGVDSSDHEVNIKILLNRVVENGDMTEKQRNKLLAEMTDEVGKLVLNHNLGQSHALSLVNSQAAERLADHWRLIVSLVRDGRLNREIEFLPTDAQIKKRMSKGNGLTRPEISVLLAYSKIKLSEQLVADGIGEDADLMDQIQTYFPTQLAKKFTKDMATHPLAQEIVAGHVTNNIGNRMGPTFSTYVQEETSASALNLVRAYSAAEEIFGIPALWSAINELDFKVENSVLNKVLIRIQSLLERATLWLLRNTREVLSIQKLIEAYKPGVEVIGKNIQAILTQPSQEHLSALSSKLSDTGIPSELSDKISALHYLFYGLDIIRVASNTEKDVMDVSQTYFALEMDLDLHWLRHSVSELTANDMWQRKAKAGLGDEIDNSLRTLTQEVIQSNSDINNVEQRLSQWNELNADSIHHYQATFGEIKTESELTLAMISVAIRELRNLI</sequence>
<organism evidence="3 4">
    <name type="scientific">Marinomonas phaeophyticola</name>
    <dbReference type="NCBI Taxonomy" id="3004091"/>
    <lineage>
        <taxon>Bacteria</taxon>
        <taxon>Pseudomonadati</taxon>
        <taxon>Pseudomonadota</taxon>
        <taxon>Gammaproteobacteria</taxon>
        <taxon>Oceanospirillales</taxon>
        <taxon>Oceanospirillaceae</taxon>
        <taxon>Marinomonas</taxon>
    </lineage>
</organism>
<dbReference type="Proteomes" id="UP001149719">
    <property type="component" value="Unassembled WGS sequence"/>
</dbReference>
<keyword evidence="4" id="KW-1185">Reference proteome</keyword>